<name>A0A9D1II03_9BURK</name>
<dbReference type="PANTHER" id="PTHR36566:SF1">
    <property type="entry name" value="PYRIDINIUM-3,5-BISTHIOCARBOXYLIC ACID MONONUCLEOTIDE NICKEL INSERTION PROTEIN"/>
    <property type="match status" value="1"/>
</dbReference>
<dbReference type="Proteomes" id="UP000824083">
    <property type="component" value="Unassembled WGS sequence"/>
</dbReference>
<evidence type="ECO:0000256" key="1">
    <source>
        <dbReference type="ARBA" id="ARBA00022596"/>
    </source>
</evidence>
<evidence type="ECO:0000313" key="4">
    <source>
        <dbReference type="Proteomes" id="UP000824083"/>
    </source>
</evidence>
<dbReference type="EMBL" id="DVMY01000056">
    <property type="protein sequence ID" value="HIU37275.1"/>
    <property type="molecule type" value="Genomic_DNA"/>
</dbReference>
<keyword evidence="1 2" id="KW-0533">Nickel</keyword>
<reference evidence="3" key="1">
    <citation type="submission" date="2020-10" db="EMBL/GenBank/DDBJ databases">
        <authorList>
            <person name="Gilroy R."/>
        </authorList>
    </citation>
    <scope>NUCLEOTIDE SEQUENCE</scope>
    <source>
        <strain evidence="3">7463</strain>
    </source>
</reference>
<dbReference type="GO" id="GO:0016829">
    <property type="term" value="F:lyase activity"/>
    <property type="evidence" value="ECO:0007669"/>
    <property type="project" value="UniProtKB-UniRule"/>
</dbReference>
<accession>A0A9D1II03</accession>
<dbReference type="PANTHER" id="PTHR36566">
    <property type="entry name" value="NICKEL INSERTION PROTEIN-RELATED"/>
    <property type="match status" value="1"/>
</dbReference>
<sequence>MTTLILDAQTGISGDMTVAALLDLGGNYQKLQSALDSLPDQQFRISVKRVTKSALDACDFCVTLNNGASNNDHDMSYLFGKEPYHEPHHPHHDHAHRHLDDIVSIIDQTTATQRAKEIAKRIFTIVAQAEAKAHGVPIDEVHFHEVGALDSIVDILSVAVLIDDLNVDQVIVPTLGEGYGEIRCQHGMLPIPVPAVLHIAQAHGLVLTPIDCKGEFVTPTGAGIVAALKTSDQLPKQYKILKSGLGAGKREYEHPSLLRATLIEPCEKVSSQDFVIELSSNIDDCSPELLGFTLDRLYERGALEAWFTPVFTKKSRPAYMLTVLCRPENKEAIENVIFAHTTTIGIRAKEVNRRTLKRKMQTVHTQYGDIDVKVCEVPDENGSLTTRYYPEYESVKRVAQEQHLDLALLYRLAQNAAENAQS</sequence>
<gene>
    <name evidence="3" type="primary">larC</name>
    <name evidence="3" type="ORF">IAC56_03255</name>
</gene>
<organism evidence="3 4">
    <name type="scientific">Candidatus Aphodousia faecigallinarum</name>
    <dbReference type="NCBI Taxonomy" id="2840677"/>
    <lineage>
        <taxon>Bacteria</taxon>
        <taxon>Pseudomonadati</taxon>
        <taxon>Pseudomonadota</taxon>
        <taxon>Betaproteobacteria</taxon>
        <taxon>Burkholderiales</taxon>
        <taxon>Sutterellaceae</taxon>
        <taxon>Sutterellaceae incertae sedis</taxon>
        <taxon>Candidatus Aphodousia</taxon>
    </lineage>
</organism>
<evidence type="ECO:0000313" key="3">
    <source>
        <dbReference type="EMBL" id="HIU37275.1"/>
    </source>
</evidence>
<evidence type="ECO:0000256" key="2">
    <source>
        <dbReference type="HAMAP-Rule" id="MF_01074"/>
    </source>
</evidence>
<protein>
    <recommendedName>
        <fullName evidence="2">Putative nickel insertion protein</fullName>
    </recommendedName>
</protein>
<dbReference type="AlphaFoldDB" id="A0A9D1II03"/>
<reference evidence="3" key="2">
    <citation type="journal article" date="2021" name="PeerJ">
        <title>Extensive microbial diversity within the chicken gut microbiome revealed by metagenomics and culture.</title>
        <authorList>
            <person name="Gilroy R."/>
            <person name="Ravi A."/>
            <person name="Getino M."/>
            <person name="Pursley I."/>
            <person name="Horton D.L."/>
            <person name="Alikhan N.F."/>
            <person name="Baker D."/>
            <person name="Gharbi K."/>
            <person name="Hall N."/>
            <person name="Watson M."/>
            <person name="Adriaenssens E.M."/>
            <person name="Foster-Nyarko E."/>
            <person name="Jarju S."/>
            <person name="Secka A."/>
            <person name="Antonio M."/>
            <person name="Oren A."/>
            <person name="Chaudhuri R.R."/>
            <person name="La Ragione R."/>
            <person name="Hildebrand F."/>
            <person name="Pallen M.J."/>
        </authorList>
    </citation>
    <scope>NUCLEOTIDE SEQUENCE</scope>
    <source>
        <strain evidence="3">7463</strain>
    </source>
</reference>
<proteinExistence type="inferred from homology"/>
<dbReference type="Gene3D" id="3.30.70.1380">
    <property type="entry name" value="Transcriptional regulatory protein pf0864 domain like"/>
    <property type="match status" value="1"/>
</dbReference>
<keyword evidence="2" id="KW-0456">Lyase</keyword>
<comment type="similarity">
    <text evidence="2">Belongs to the LarC family.</text>
</comment>
<comment type="caution">
    <text evidence="3">The sequence shown here is derived from an EMBL/GenBank/DDBJ whole genome shotgun (WGS) entry which is preliminary data.</text>
</comment>
<dbReference type="InterPro" id="IPR002822">
    <property type="entry name" value="Ni_insertion"/>
</dbReference>
<dbReference type="HAMAP" id="MF_01074">
    <property type="entry name" value="LarC"/>
    <property type="match status" value="1"/>
</dbReference>
<dbReference type="NCBIfam" id="TIGR00299">
    <property type="entry name" value="nickel pincer cofactor biosynthesis protein LarC"/>
    <property type="match status" value="1"/>
</dbReference>
<dbReference type="Pfam" id="PF01969">
    <property type="entry name" value="Ni_insertion"/>
    <property type="match status" value="1"/>
</dbReference>
<dbReference type="GO" id="GO:0016151">
    <property type="term" value="F:nickel cation binding"/>
    <property type="evidence" value="ECO:0007669"/>
    <property type="project" value="UniProtKB-UniRule"/>
</dbReference>